<dbReference type="Proteomes" id="UP001055439">
    <property type="component" value="Chromosome 1"/>
</dbReference>
<organism evidence="1 2">
    <name type="scientific">Musa troglodytarum</name>
    <name type="common">fe'i banana</name>
    <dbReference type="NCBI Taxonomy" id="320322"/>
    <lineage>
        <taxon>Eukaryota</taxon>
        <taxon>Viridiplantae</taxon>
        <taxon>Streptophyta</taxon>
        <taxon>Embryophyta</taxon>
        <taxon>Tracheophyta</taxon>
        <taxon>Spermatophyta</taxon>
        <taxon>Magnoliopsida</taxon>
        <taxon>Liliopsida</taxon>
        <taxon>Zingiberales</taxon>
        <taxon>Musaceae</taxon>
        <taxon>Musa</taxon>
    </lineage>
</organism>
<dbReference type="AlphaFoldDB" id="A0A9E7EC26"/>
<keyword evidence="2" id="KW-1185">Reference proteome</keyword>
<sequence>MQWHSSEVNQPFGLKYKRASATDSRSLPCGIKVSIVQLTTKSIDEPRPHLSWPDLHSLTASRVGFGDYC</sequence>
<reference evidence="1" key="1">
    <citation type="submission" date="2022-05" db="EMBL/GenBank/DDBJ databases">
        <title>The Musa troglodytarum L. genome provides insights into the mechanism of non-climacteric behaviour and enrichment of carotenoids.</title>
        <authorList>
            <person name="Wang J."/>
        </authorList>
    </citation>
    <scope>NUCLEOTIDE SEQUENCE</scope>
    <source>
        <tissue evidence="1">Leaf</tissue>
    </source>
</reference>
<gene>
    <name evidence="1" type="ORF">MUK42_36875</name>
</gene>
<protein>
    <submittedName>
        <fullName evidence="1">Uncharacterized protein</fullName>
    </submittedName>
</protein>
<name>A0A9E7EC26_9LILI</name>
<accession>A0A9E7EC26</accession>
<evidence type="ECO:0000313" key="2">
    <source>
        <dbReference type="Proteomes" id="UP001055439"/>
    </source>
</evidence>
<proteinExistence type="predicted"/>
<dbReference type="EMBL" id="CP097502">
    <property type="protein sequence ID" value="URD74359.1"/>
    <property type="molecule type" value="Genomic_DNA"/>
</dbReference>
<evidence type="ECO:0000313" key="1">
    <source>
        <dbReference type="EMBL" id="URD74359.1"/>
    </source>
</evidence>